<evidence type="ECO:0000313" key="2">
    <source>
        <dbReference type="Proteomes" id="UP000321337"/>
    </source>
</evidence>
<dbReference type="AlphaFoldDB" id="A0A512LC31"/>
<accession>A0A512LC31</accession>
<dbReference type="Gene3D" id="3.40.1260.10">
    <property type="entry name" value="DsrEFH-like"/>
    <property type="match status" value="1"/>
</dbReference>
<dbReference type="SUPFAM" id="SSF75169">
    <property type="entry name" value="DsrEFH-like"/>
    <property type="match status" value="1"/>
</dbReference>
<gene>
    <name evidence="1" type="ORF">TPL01_31920</name>
</gene>
<evidence type="ECO:0008006" key="3">
    <source>
        <dbReference type="Google" id="ProtNLM"/>
    </source>
</evidence>
<dbReference type="Proteomes" id="UP000321337">
    <property type="component" value="Unassembled WGS sequence"/>
</dbReference>
<dbReference type="Pfam" id="PF13686">
    <property type="entry name" value="DrsE_2"/>
    <property type="match status" value="1"/>
</dbReference>
<dbReference type="OrthoDB" id="9802028at2"/>
<dbReference type="InterPro" id="IPR027396">
    <property type="entry name" value="DsrEFH-like"/>
</dbReference>
<dbReference type="InterPro" id="IPR032836">
    <property type="entry name" value="DsrE2-like"/>
</dbReference>
<dbReference type="EMBL" id="BKAD01000045">
    <property type="protein sequence ID" value="GEP32054.1"/>
    <property type="molecule type" value="Genomic_DNA"/>
</dbReference>
<name>A0A512LC31_9PROT</name>
<protein>
    <recommendedName>
        <fullName evidence="3">Peroxiredoxin</fullName>
    </recommendedName>
</protein>
<dbReference type="RefSeq" id="WP_147074992.1">
    <property type="nucleotide sequence ID" value="NZ_AP021884.1"/>
</dbReference>
<proteinExistence type="predicted"/>
<dbReference type="PANTHER" id="PTHR34655:SF2">
    <property type="entry name" value="PEROXIREDOXIN FAMILY PROTEIN"/>
    <property type="match status" value="1"/>
</dbReference>
<comment type="caution">
    <text evidence="1">The sequence shown here is derived from an EMBL/GenBank/DDBJ whole genome shotgun (WGS) entry which is preliminary data.</text>
</comment>
<sequence length="128" mass="13731">MALNIVLVTGTREKLQMAAMIAAVSAVSEEEVNVFVSMNAIEYFMVDGAGKCAPSEGKLGELLESKNAPPFMQIVEQAVELGGAKFYPCSMAMDLLGAGQPELLPFMEKPLGLTKFLADTRGQQVLVF</sequence>
<dbReference type="PANTHER" id="PTHR34655">
    <property type="entry name" value="CONSERVED WITHIN P. AEROPHILUM"/>
    <property type="match status" value="1"/>
</dbReference>
<keyword evidence="2" id="KW-1185">Reference proteome</keyword>
<reference evidence="1 2" key="1">
    <citation type="submission" date="2019-07" db="EMBL/GenBank/DDBJ databases">
        <title>Whole genome shotgun sequence of Thiobacillus plumbophilus NBRC 107929.</title>
        <authorList>
            <person name="Hosoyama A."/>
            <person name="Uohara A."/>
            <person name="Ohji S."/>
            <person name="Ichikawa N."/>
        </authorList>
    </citation>
    <scope>NUCLEOTIDE SEQUENCE [LARGE SCALE GENOMIC DNA]</scope>
    <source>
        <strain evidence="1 2">NBRC 107929</strain>
    </source>
</reference>
<evidence type="ECO:0000313" key="1">
    <source>
        <dbReference type="EMBL" id="GEP32054.1"/>
    </source>
</evidence>
<organism evidence="1 2">
    <name type="scientific">Sulfuriferula plumbiphila</name>
    <dbReference type="NCBI Taxonomy" id="171865"/>
    <lineage>
        <taxon>Bacteria</taxon>
        <taxon>Pseudomonadati</taxon>
        <taxon>Pseudomonadota</taxon>
        <taxon>Betaproteobacteria</taxon>
        <taxon>Nitrosomonadales</taxon>
        <taxon>Sulfuricellaceae</taxon>
        <taxon>Sulfuriferula</taxon>
    </lineage>
</organism>